<dbReference type="InterPro" id="IPR026224">
    <property type="entry name" value="DPCD"/>
</dbReference>
<gene>
    <name evidence="3" type="ORF">PYX00_007522</name>
</gene>
<reference evidence="3" key="1">
    <citation type="journal article" date="2024" name="Gigascience">
        <title>Chromosome-level genome of the poultry shaft louse Menopon gallinae provides insight into the host-switching and adaptive evolution of parasitic lice.</title>
        <authorList>
            <person name="Xu Y."/>
            <person name="Ma L."/>
            <person name="Liu S."/>
            <person name="Liang Y."/>
            <person name="Liu Q."/>
            <person name="He Z."/>
            <person name="Tian L."/>
            <person name="Duan Y."/>
            <person name="Cai W."/>
            <person name="Li H."/>
            <person name="Song F."/>
        </authorList>
    </citation>
    <scope>NUCLEOTIDE SEQUENCE</scope>
    <source>
        <strain evidence="3">Cailab_2023a</strain>
    </source>
</reference>
<dbReference type="PANTHER" id="PTHR31921">
    <property type="entry name" value="PROTEIN DPCD"/>
    <property type="match status" value="1"/>
</dbReference>
<dbReference type="PRINTS" id="PR02065">
    <property type="entry name" value="PROTEINDPCD"/>
</dbReference>
<dbReference type="AlphaFoldDB" id="A0AAW2HKH1"/>
<accession>A0AAW2HKH1</accession>
<evidence type="ECO:0000313" key="3">
    <source>
        <dbReference type="EMBL" id="KAL0269950.1"/>
    </source>
</evidence>
<evidence type="ECO:0000256" key="1">
    <source>
        <dbReference type="ARBA" id="ARBA00010597"/>
    </source>
</evidence>
<comment type="similarity">
    <text evidence="1">Belongs to the DPCD family.</text>
</comment>
<proteinExistence type="inferred from homology"/>
<comment type="caution">
    <text evidence="3">The sequence shown here is derived from an EMBL/GenBank/DDBJ whole genome shotgun (WGS) entry which is preliminary data.</text>
</comment>
<organism evidence="3">
    <name type="scientific">Menopon gallinae</name>
    <name type="common">poultry shaft louse</name>
    <dbReference type="NCBI Taxonomy" id="328185"/>
    <lineage>
        <taxon>Eukaryota</taxon>
        <taxon>Metazoa</taxon>
        <taxon>Ecdysozoa</taxon>
        <taxon>Arthropoda</taxon>
        <taxon>Hexapoda</taxon>
        <taxon>Insecta</taxon>
        <taxon>Pterygota</taxon>
        <taxon>Neoptera</taxon>
        <taxon>Paraneoptera</taxon>
        <taxon>Psocodea</taxon>
        <taxon>Troctomorpha</taxon>
        <taxon>Phthiraptera</taxon>
        <taxon>Amblycera</taxon>
        <taxon>Menoponidae</taxon>
        <taxon>Menopon</taxon>
    </lineage>
</organism>
<evidence type="ECO:0000256" key="2">
    <source>
        <dbReference type="ARBA" id="ARBA00020330"/>
    </source>
</evidence>
<protein>
    <recommendedName>
        <fullName evidence="2">Protein DPCD</fullName>
    </recommendedName>
</protein>
<dbReference type="EMBL" id="JARGDH010000004">
    <property type="protein sequence ID" value="KAL0269950.1"/>
    <property type="molecule type" value="Genomic_DNA"/>
</dbReference>
<dbReference type="Pfam" id="PF14913">
    <property type="entry name" value="DPCD"/>
    <property type="match status" value="1"/>
</dbReference>
<dbReference type="PANTHER" id="PTHR31921:SF1">
    <property type="entry name" value="PROTEIN DPCD"/>
    <property type="match status" value="1"/>
</dbReference>
<name>A0AAW2HKH1_9NEOP</name>
<sequence>MFWTKFKSHKTFLLPLPMSNQSWLISIRDAEKTCIVQDGKKKVHFKFQDGREMVEEYSLETNVIIRRAWRTCKKFASQPKWEIEVGDPDPVFAEEMDNIGITECSTAPFVTKRITKTSLEWRIRNLPYPVDMYKVEATPEENCITIRTQNKKFFKKIMLPDLQRLGLKPVQENIEFTHKFNTLIITYKKPPELLLSEKLILEEINKLKVSKEGDVQCKQS</sequence>